<feature type="domain" description="Thioredoxin" evidence="7">
    <location>
        <begin position="29"/>
        <end position="177"/>
    </location>
</feature>
<evidence type="ECO:0000256" key="6">
    <source>
        <dbReference type="HAMAP-Rule" id="MF_00269"/>
    </source>
</evidence>
<dbReference type="PANTHER" id="PTHR43110:SF1">
    <property type="entry name" value="THIOL PEROXIDASE"/>
    <property type="match status" value="1"/>
</dbReference>
<evidence type="ECO:0000313" key="8">
    <source>
        <dbReference type="EMBL" id="SHD78223.1"/>
    </source>
</evidence>
<feature type="disulfide bond" description="Redox-active" evidence="6">
    <location>
        <begin position="71"/>
        <end position="105"/>
    </location>
</feature>
<keyword evidence="1 6" id="KW-0575">Peroxidase</keyword>
<dbReference type="InterPro" id="IPR036249">
    <property type="entry name" value="Thioredoxin-like_sf"/>
</dbReference>
<accession>A0A1M4PRS3</accession>
<keyword evidence="5 6" id="KW-0676">Redox-active center</keyword>
<comment type="function">
    <text evidence="6">Thiol-specific peroxidase that catalyzes the reduction of hydrogen peroxide and organic hydroperoxides to water and alcohols, respectively. Plays a role in cell protection against oxidative stress by detoxifying peroxides.</text>
</comment>
<evidence type="ECO:0000259" key="7">
    <source>
        <dbReference type="PROSITE" id="PS51352"/>
    </source>
</evidence>
<dbReference type="InterPro" id="IPR013766">
    <property type="entry name" value="Thioredoxin_domain"/>
</dbReference>
<dbReference type="SUPFAM" id="SSF52833">
    <property type="entry name" value="Thioredoxin-like"/>
    <property type="match status" value="1"/>
</dbReference>
<dbReference type="PROSITE" id="PS01265">
    <property type="entry name" value="TPX"/>
    <property type="match status" value="1"/>
</dbReference>
<dbReference type="CDD" id="cd03014">
    <property type="entry name" value="PRX_Atyp2cys"/>
    <property type="match status" value="1"/>
</dbReference>
<comment type="catalytic activity">
    <reaction evidence="6">
        <text>a hydroperoxide + [thioredoxin]-dithiol = an alcohol + [thioredoxin]-disulfide + H2O</text>
        <dbReference type="Rhea" id="RHEA:62620"/>
        <dbReference type="Rhea" id="RHEA-COMP:10698"/>
        <dbReference type="Rhea" id="RHEA-COMP:10700"/>
        <dbReference type="ChEBI" id="CHEBI:15377"/>
        <dbReference type="ChEBI" id="CHEBI:29950"/>
        <dbReference type="ChEBI" id="CHEBI:30879"/>
        <dbReference type="ChEBI" id="CHEBI:35924"/>
        <dbReference type="ChEBI" id="CHEBI:50058"/>
        <dbReference type="EC" id="1.11.1.24"/>
    </reaction>
</comment>
<dbReference type="PROSITE" id="PS51352">
    <property type="entry name" value="THIOREDOXIN_2"/>
    <property type="match status" value="1"/>
</dbReference>
<dbReference type="Gene3D" id="3.40.30.10">
    <property type="entry name" value="Glutaredoxin"/>
    <property type="match status" value="1"/>
</dbReference>
<proteinExistence type="inferred from homology"/>
<dbReference type="InterPro" id="IPR002065">
    <property type="entry name" value="TPX"/>
</dbReference>
<dbReference type="EMBL" id="LT669839">
    <property type="protein sequence ID" value="SHD78223.1"/>
    <property type="molecule type" value="Genomic_DNA"/>
</dbReference>
<dbReference type="EC" id="1.11.1.24" evidence="6"/>
<evidence type="ECO:0000256" key="4">
    <source>
        <dbReference type="ARBA" id="ARBA00023157"/>
    </source>
</evidence>
<gene>
    <name evidence="6 8" type="primary">tpx</name>
    <name evidence="8" type="ORF">CUESP1_2894</name>
</gene>
<dbReference type="HAMAP" id="MF_00269">
    <property type="entry name" value="Tpx"/>
    <property type="match status" value="1"/>
</dbReference>
<evidence type="ECO:0000256" key="3">
    <source>
        <dbReference type="ARBA" id="ARBA00023002"/>
    </source>
</evidence>
<protein>
    <recommendedName>
        <fullName evidence="6">Thiol peroxidase</fullName>
        <shortName evidence="6">Tpx</shortName>
        <ecNumber evidence="6">1.11.1.24</ecNumber>
    </recommendedName>
    <alternativeName>
        <fullName evidence="6">Peroxiredoxin tpx</fullName>
        <shortName evidence="6">Prx</shortName>
    </alternativeName>
    <alternativeName>
        <fullName evidence="6">Thioredoxin peroxidase</fullName>
    </alternativeName>
    <alternativeName>
        <fullName evidence="6">Thioredoxin-dependent peroxiredoxin</fullName>
    </alternativeName>
</protein>
<evidence type="ECO:0000256" key="1">
    <source>
        <dbReference type="ARBA" id="ARBA00022559"/>
    </source>
</evidence>
<keyword evidence="9" id="KW-1185">Reference proteome</keyword>
<keyword evidence="2 6" id="KW-0049">Antioxidant</keyword>
<comment type="subunit">
    <text evidence="6">Homodimer.</text>
</comment>
<evidence type="ECO:0000256" key="2">
    <source>
        <dbReference type="ARBA" id="ARBA00022862"/>
    </source>
</evidence>
<keyword evidence="3 6" id="KW-0560">Oxidoreductase</keyword>
<organism evidence="8 9">
    <name type="scientific">[Clostridium] ultunense Esp</name>
    <dbReference type="NCBI Taxonomy" id="1288971"/>
    <lineage>
        <taxon>Bacteria</taxon>
        <taxon>Bacillati</taxon>
        <taxon>Bacillota</taxon>
        <taxon>Tissierellia</taxon>
        <taxon>Tissierellales</taxon>
        <taxon>Tepidimicrobiaceae</taxon>
        <taxon>Schnuerera</taxon>
    </lineage>
</organism>
<dbReference type="PANTHER" id="PTHR43110">
    <property type="entry name" value="THIOL PEROXIDASE"/>
    <property type="match status" value="1"/>
</dbReference>
<name>A0A1M4PRS3_9FIRM</name>
<feature type="active site" description="Cysteine sulfenic acid (-SOH) intermediate" evidence="6">
    <location>
        <position position="71"/>
    </location>
</feature>
<dbReference type="GO" id="GO:0008379">
    <property type="term" value="F:thioredoxin peroxidase activity"/>
    <property type="evidence" value="ECO:0007669"/>
    <property type="project" value="UniProtKB-UniRule"/>
</dbReference>
<dbReference type="Pfam" id="PF08534">
    <property type="entry name" value="Redoxin"/>
    <property type="match status" value="1"/>
</dbReference>
<evidence type="ECO:0000256" key="5">
    <source>
        <dbReference type="ARBA" id="ARBA00023284"/>
    </source>
</evidence>
<keyword evidence="4 6" id="KW-1015">Disulfide bond</keyword>
<sequence length="177" mass="20026">MEGDRKMVEKRKDLVTMGGNPVTLIGREIKIGDKAPNFTVLKSDLEKYSLKDAGDSIKIISVVPSLDTGVCELQTTRFNQEAAEIEDVVILTISVDLPFAQKRFCSAHNIDRVITLSDHRDLSFGMNYGFVIEELRLLSRGIVILDKDNIVRYVEYVKEVGEHPNYNRAIEEVKKLI</sequence>
<dbReference type="InterPro" id="IPR018219">
    <property type="entry name" value="Tpx_CS"/>
</dbReference>
<dbReference type="InterPro" id="IPR013740">
    <property type="entry name" value="Redoxin"/>
</dbReference>
<reference evidence="8 9" key="1">
    <citation type="submission" date="2016-11" db="EMBL/GenBank/DDBJ databases">
        <authorList>
            <person name="Manzoor S."/>
        </authorList>
    </citation>
    <scope>NUCLEOTIDE SEQUENCE [LARGE SCALE GENOMIC DNA]</scope>
    <source>
        <strain evidence="8">Clostridium ultunense strain Esp</strain>
    </source>
</reference>
<dbReference type="NCBIfam" id="NF001808">
    <property type="entry name" value="PRK00522.1"/>
    <property type="match status" value="1"/>
</dbReference>
<comment type="miscellaneous">
    <text evidence="6">The active site is a conserved redox-active cysteine residue, the peroxidatic cysteine (C(P)), which makes the nucleophilic attack on the peroxide substrate. The peroxide oxidizes the C(P)-SH to cysteine sulfenic acid (C(P)-SOH), which then reacts with another cysteine residue, the resolving cysteine (C(R)), to form a disulfide bridge. The disulfide is subsequently reduced by an appropriate electron donor to complete the catalytic cycle. In this atypical 2-Cys peroxiredoxin, C(R) is present in the same subunit to form an intramolecular disulfide. The disulfide is subsequently reduced by thioredoxin.</text>
</comment>
<comment type="similarity">
    <text evidence="6">Belongs to the peroxiredoxin family. Tpx subfamily.</text>
</comment>
<dbReference type="AlphaFoldDB" id="A0A1M4PRS3"/>
<evidence type="ECO:0000313" key="9">
    <source>
        <dbReference type="Proteomes" id="UP000245423"/>
    </source>
</evidence>
<dbReference type="InterPro" id="IPR050455">
    <property type="entry name" value="Tpx_Peroxidase_subfamily"/>
</dbReference>
<dbReference type="Proteomes" id="UP000245423">
    <property type="component" value="Chromosome 1"/>
</dbReference>